<sequence length="507" mass="56511">MLECVISKQPYDEIISFCFISAVRIIVHIAYCDESCILKLNLVCLNKKKRRITMSQWIGSAVSIKCAECTYQGEIINATNASIILSKAFCDGKPCISDVTVLANEINDLKIIEKQPTEKVGNSTVPLAKPVAKRAGRTHSTSENSSTSKAFNGSAKSKPIDIQGGHDRNYNEGSNSYKNSYKSRDKSKGKWVKGWKDEECFGSPLDTSLLKEFDFEKNLALFNKQKVFDEINSQRPDIKNADQQKRPTKYRHDENIIATVPTAFRQIVVQGEEEGGYEYFTDDGLIVPSISLNTRNQLWDVADRMGFGWERRTELMGRATTEMAVHLLGGAHRLNPHNTHQFPVVVVICGPNRQGAMGINTARHLSSQGVKTIVYTVSHDSTYVKQELSLYKLTKNKYTSNIASLPIKTDLIIVALCDEDMIVYSELSEWITNNKAPILSIDPPVAGTPGISSKFSIVPVLPQSYSPENGKIYLCNLGFPLELFALVGIKYKSPFGPKFVIPLHLQT</sequence>
<protein>
    <recommendedName>
        <fullName evidence="3">Enhancer of mRNA-decapping protein 3</fullName>
    </recommendedName>
</protein>
<accession>A0ABM1N2T8</accession>
<keyword evidence="4" id="KW-0963">Cytoplasm</keyword>
<dbReference type="PANTHER" id="PTHR13612:SF0">
    <property type="entry name" value="ENHANCER OF MRNA-DECAPPING PROTEIN 3"/>
    <property type="match status" value="1"/>
</dbReference>
<feature type="region of interest" description="Disordered" evidence="5">
    <location>
        <begin position="121"/>
        <end position="184"/>
    </location>
</feature>
<feature type="domain" description="DFDF" evidence="7">
    <location>
        <begin position="201"/>
        <end position="237"/>
    </location>
</feature>
<dbReference type="InterPro" id="IPR036652">
    <property type="entry name" value="YjeF_N_dom_sf"/>
</dbReference>
<evidence type="ECO:0000256" key="5">
    <source>
        <dbReference type="SAM" id="MobiDB-lite"/>
    </source>
</evidence>
<dbReference type="PROSITE" id="PS51385">
    <property type="entry name" value="YJEF_N"/>
    <property type="match status" value="1"/>
</dbReference>
<dbReference type="Pfam" id="PF09532">
    <property type="entry name" value="FDF"/>
    <property type="match status" value="1"/>
</dbReference>
<keyword evidence="8" id="KW-1185">Reference proteome</keyword>
<dbReference type="PROSITE" id="PS51512">
    <property type="entry name" value="DFDF"/>
    <property type="match status" value="1"/>
</dbReference>
<dbReference type="GeneID" id="108565961"/>
<evidence type="ECO:0000259" key="6">
    <source>
        <dbReference type="PROSITE" id="PS51385"/>
    </source>
</evidence>
<dbReference type="InterPro" id="IPR019050">
    <property type="entry name" value="FDF_dom"/>
</dbReference>
<dbReference type="Gene3D" id="2.30.30.100">
    <property type="match status" value="1"/>
</dbReference>
<dbReference type="PANTHER" id="PTHR13612">
    <property type="entry name" value="ENHANCER OF MRNA-DECAPPING PROTEIN 3"/>
    <property type="match status" value="1"/>
</dbReference>
<name>A0ABM1N2T8_NICVS</name>
<proteinExistence type="inferred from homology"/>
<feature type="compositionally biased region" description="Polar residues" evidence="5">
    <location>
        <begin position="171"/>
        <end position="180"/>
    </location>
</feature>
<dbReference type="InterPro" id="IPR025609">
    <property type="entry name" value="Lsm14-like_N"/>
</dbReference>
<organism evidence="8 9">
    <name type="scientific">Nicrophorus vespilloides</name>
    <name type="common">Boreal carrion beetle</name>
    <dbReference type="NCBI Taxonomy" id="110193"/>
    <lineage>
        <taxon>Eukaryota</taxon>
        <taxon>Metazoa</taxon>
        <taxon>Ecdysozoa</taxon>
        <taxon>Arthropoda</taxon>
        <taxon>Hexapoda</taxon>
        <taxon>Insecta</taxon>
        <taxon>Pterygota</taxon>
        <taxon>Neoptera</taxon>
        <taxon>Endopterygota</taxon>
        <taxon>Coleoptera</taxon>
        <taxon>Polyphaga</taxon>
        <taxon>Staphyliniformia</taxon>
        <taxon>Silphidae</taxon>
        <taxon>Nicrophorinae</taxon>
        <taxon>Nicrophorus</taxon>
    </lineage>
</organism>
<dbReference type="Gene3D" id="3.40.50.10260">
    <property type="entry name" value="YjeF N-terminal domain"/>
    <property type="match status" value="1"/>
</dbReference>
<evidence type="ECO:0000256" key="3">
    <source>
        <dbReference type="ARBA" id="ARBA00015797"/>
    </source>
</evidence>
<comment type="subcellular location">
    <subcellularLocation>
        <location evidence="1">Cytoplasm</location>
        <location evidence="1">P-body</location>
    </subcellularLocation>
</comment>
<dbReference type="SUPFAM" id="SSF64153">
    <property type="entry name" value="YjeF N-terminal domain-like"/>
    <property type="match status" value="1"/>
</dbReference>
<dbReference type="Proteomes" id="UP000695000">
    <property type="component" value="Unplaced"/>
</dbReference>
<dbReference type="RefSeq" id="XP_017781138.1">
    <property type="nucleotide sequence ID" value="XM_017925649.1"/>
</dbReference>
<evidence type="ECO:0000256" key="4">
    <source>
        <dbReference type="ARBA" id="ARBA00022490"/>
    </source>
</evidence>
<evidence type="ECO:0000256" key="2">
    <source>
        <dbReference type="ARBA" id="ARBA00006610"/>
    </source>
</evidence>
<evidence type="ECO:0000313" key="8">
    <source>
        <dbReference type="Proteomes" id="UP000695000"/>
    </source>
</evidence>
<gene>
    <name evidence="9" type="primary">LOC108565961</name>
</gene>
<feature type="domain" description="YjeF N-terminal" evidence="6">
    <location>
        <begin position="294"/>
        <end position="485"/>
    </location>
</feature>
<dbReference type="InterPro" id="IPR025762">
    <property type="entry name" value="DFDF"/>
</dbReference>
<comment type="similarity">
    <text evidence="2">Belongs to the EDC3 family.</text>
</comment>
<dbReference type="Pfam" id="PF03853">
    <property type="entry name" value="YjeF_N"/>
    <property type="match status" value="1"/>
</dbReference>
<evidence type="ECO:0000259" key="7">
    <source>
        <dbReference type="PROSITE" id="PS51512"/>
    </source>
</evidence>
<dbReference type="SMART" id="SM01199">
    <property type="entry name" value="FDF"/>
    <property type="match status" value="1"/>
</dbReference>
<evidence type="ECO:0000256" key="1">
    <source>
        <dbReference type="ARBA" id="ARBA00004201"/>
    </source>
</evidence>
<feature type="compositionally biased region" description="Polar residues" evidence="5">
    <location>
        <begin position="138"/>
        <end position="155"/>
    </location>
</feature>
<reference evidence="9" key="1">
    <citation type="submission" date="2025-08" db="UniProtKB">
        <authorList>
            <consortium name="RefSeq"/>
        </authorList>
    </citation>
    <scope>IDENTIFICATION</scope>
    <source>
        <tissue evidence="9">Whole Larva</tissue>
    </source>
</reference>
<dbReference type="InterPro" id="IPR004443">
    <property type="entry name" value="YjeF_N_dom"/>
</dbReference>
<evidence type="ECO:0000313" key="9">
    <source>
        <dbReference type="RefSeq" id="XP_017781138.1"/>
    </source>
</evidence>
<dbReference type="SMART" id="SM01271">
    <property type="entry name" value="LSM14"/>
    <property type="match status" value="1"/>
</dbReference>